<name>A0A9D2J2J9_9MICO</name>
<dbReference type="AlphaFoldDB" id="A0A9D2J2J9"/>
<sequence length="265" mass="29197">MDDRIWFGGASAPSRMREVRAAVLRHTVGSRLGLGLVRAAMADPHVRAELLLSISDRQARTADFDKALREPNVGTVIDGFDDLAWLFSSNWLNHRFTRLDLDEAVYLYRLLRSIDHPRVAELGRFRGGSTVFFAACGAQVTSVDGNPRQAQWEPPLRRTLDHFDLGGKVELVDGDTRTHAITEEYDLVFFDASVSREGVAAEIAHWWPAIRAGGHAIFRDGRPQLPHLTAVAEAVDAFATVAAARRIPDASVPGCLVHLVKAGSR</sequence>
<dbReference type="EMBL" id="DXBY01000017">
    <property type="protein sequence ID" value="HIZ34296.1"/>
    <property type="molecule type" value="Genomic_DNA"/>
</dbReference>
<protein>
    <submittedName>
        <fullName evidence="1">Class I SAM-dependent methyltransferase</fullName>
    </submittedName>
</protein>
<reference evidence="1" key="2">
    <citation type="submission" date="2021-04" db="EMBL/GenBank/DDBJ databases">
        <authorList>
            <person name="Gilroy R."/>
        </authorList>
    </citation>
    <scope>NUCLEOTIDE SEQUENCE</scope>
    <source>
        <strain evidence="1">ChiGjej4B4-7305</strain>
    </source>
</reference>
<accession>A0A9D2J2J9</accession>
<keyword evidence="1" id="KW-0489">Methyltransferase</keyword>
<dbReference type="SUPFAM" id="SSF53335">
    <property type="entry name" value="S-adenosyl-L-methionine-dependent methyltransferases"/>
    <property type="match status" value="1"/>
</dbReference>
<gene>
    <name evidence="1" type="ORF">H9815_00845</name>
</gene>
<dbReference type="Proteomes" id="UP000824037">
    <property type="component" value="Unassembled WGS sequence"/>
</dbReference>
<evidence type="ECO:0000313" key="2">
    <source>
        <dbReference type="Proteomes" id="UP000824037"/>
    </source>
</evidence>
<proteinExistence type="predicted"/>
<dbReference type="Gene3D" id="3.40.50.150">
    <property type="entry name" value="Vaccinia Virus protein VP39"/>
    <property type="match status" value="1"/>
</dbReference>
<dbReference type="GO" id="GO:0008168">
    <property type="term" value="F:methyltransferase activity"/>
    <property type="evidence" value="ECO:0007669"/>
    <property type="project" value="UniProtKB-KW"/>
</dbReference>
<dbReference type="GO" id="GO:0032259">
    <property type="term" value="P:methylation"/>
    <property type="evidence" value="ECO:0007669"/>
    <property type="project" value="UniProtKB-KW"/>
</dbReference>
<evidence type="ECO:0000313" key="1">
    <source>
        <dbReference type="EMBL" id="HIZ34296.1"/>
    </source>
</evidence>
<reference evidence="1" key="1">
    <citation type="journal article" date="2021" name="PeerJ">
        <title>Extensive microbial diversity within the chicken gut microbiome revealed by metagenomics and culture.</title>
        <authorList>
            <person name="Gilroy R."/>
            <person name="Ravi A."/>
            <person name="Getino M."/>
            <person name="Pursley I."/>
            <person name="Horton D.L."/>
            <person name="Alikhan N.F."/>
            <person name="Baker D."/>
            <person name="Gharbi K."/>
            <person name="Hall N."/>
            <person name="Watson M."/>
            <person name="Adriaenssens E.M."/>
            <person name="Foster-Nyarko E."/>
            <person name="Jarju S."/>
            <person name="Secka A."/>
            <person name="Antonio M."/>
            <person name="Oren A."/>
            <person name="Chaudhuri R.R."/>
            <person name="La Ragione R."/>
            <person name="Hildebrand F."/>
            <person name="Pallen M.J."/>
        </authorList>
    </citation>
    <scope>NUCLEOTIDE SEQUENCE</scope>
    <source>
        <strain evidence="1">ChiGjej4B4-7305</strain>
    </source>
</reference>
<keyword evidence="1" id="KW-0808">Transferase</keyword>
<comment type="caution">
    <text evidence="1">The sequence shown here is derived from an EMBL/GenBank/DDBJ whole genome shotgun (WGS) entry which is preliminary data.</text>
</comment>
<organism evidence="1 2">
    <name type="scientific">Candidatus Ruania gallistercoris</name>
    <dbReference type="NCBI Taxonomy" id="2838746"/>
    <lineage>
        <taxon>Bacteria</taxon>
        <taxon>Bacillati</taxon>
        <taxon>Actinomycetota</taxon>
        <taxon>Actinomycetes</taxon>
        <taxon>Micrococcales</taxon>
        <taxon>Ruaniaceae</taxon>
        <taxon>Ruania</taxon>
    </lineage>
</organism>
<dbReference type="InterPro" id="IPR029063">
    <property type="entry name" value="SAM-dependent_MTases_sf"/>
</dbReference>
<dbReference type="Pfam" id="PF13578">
    <property type="entry name" value="Methyltransf_24"/>
    <property type="match status" value="1"/>
</dbReference>